<protein>
    <submittedName>
        <fullName evidence="2">GH25 family protein</fullName>
    </submittedName>
</protein>
<dbReference type="Proteomes" id="UP000245712">
    <property type="component" value="Unassembled WGS sequence"/>
</dbReference>
<keyword evidence="3" id="KW-1185">Reference proteome</keyword>
<evidence type="ECO:0000313" key="3">
    <source>
        <dbReference type="Proteomes" id="UP000245712"/>
    </source>
</evidence>
<dbReference type="Pfam" id="PF10670">
    <property type="entry name" value="DUF4198"/>
    <property type="match status" value="1"/>
</dbReference>
<proteinExistence type="predicted"/>
<evidence type="ECO:0000313" key="2">
    <source>
        <dbReference type="EMBL" id="PVX61205.1"/>
    </source>
</evidence>
<dbReference type="InterPro" id="IPR019613">
    <property type="entry name" value="DUF4198"/>
</dbReference>
<organism evidence="2 3">
    <name type="scientific">Paraburkholderia unamae</name>
    <dbReference type="NCBI Taxonomy" id="219649"/>
    <lineage>
        <taxon>Bacteria</taxon>
        <taxon>Pseudomonadati</taxon>
        <taxon>Pseudomonadota</taxon>
        <taxon>Betaproteobacteria</taxon>
        <taxon>Burkholderiales</taxon>
        <taxon>Burkholderiaceae</taxon>
        <taxon>Paraburkholderia</taxon>
    </lineage>
</organism>
<keyword evidence="1" id="KW-0732">Signal</keyword>
<dbReference type="SUPFAM" id="SSF49478">
    <property type="entry name" value="Cna protein B-type domain"/>
    <property type="match status" value="1"/>
</dbReference>
<gene>
    <name evidence="2" type="ORF">C7402_14352</name>
</gene>
<dbReference type="EMBL" id="QEOB01000043">
    <property type="protein sequence ID" value="PVX61205.1"/>
    <property type="molecule type" value="Genomic_DNA"/>
</dbReference>
<accession>A0ABX5KCA9</accession>
<dbReference type="RefSeq" id="WP_116615048.1">
    <property type="nucleotide sequence ID" value="NZ_QEOB01000043.1"/>
</dbReference>
<feature type="signal peptide" evidence="1">
    <location>
        <begin position="1"/>
        <end position="27"/>
    </location>
</feature>
<comment type="caution">
    <text evidence="2">The sequence shown here is derived from an EMBL/GenBank/DDBJ whole genome shotgun (WGS) entry which is preliminary data.</text>
</comment>
<feature type="chain" id="PRO_5046129818" evidence="1">
    <location>
        <begin position="28"/>
        <end position="274"/>
    </location>
</feature>
<name>A0ABX5KCA9_9BURK</name>
<evidence type="ECO:0000256" key="1">
    <source>
        <dbReference type="SAM" id="SignalP"/>
    </source>
</evidence>
<reference evidence="2 3" key="1">
    <citation type="submission" date="2018-05" db="EMBL/GenBank/DDBJ databases">
        <title>Genomic Encyclopedia of Type Strains, Phase IV (KMG-V): Genome sequencing to study the core and pangenomes of soil and plant-associated prokaryotes.</title>
        <authorList>
            <person name="Whitman W."/>
        </authorList>
    </citation>
    <scope>NUCLEOTIDE SEQUENCE [LARGE SCALE GENOMIC DNA]</scope>
    <source>
        <strain evidence="2 3">SCZa-39</strain>
    </source>
</reference>
<sequence length="274" mass="29607">MKISAARLSLKASALAFAALLPLAAHAHRLWLLPSATVLSGNDPWVTVDAAVSNDLFYFDHFPLKLDGLAVTAPDGTAAKPENESTGRYRSVFDVHLTQDGTYRIAIDNRAVFASYTLNGEKKRWRGNVDALAQALPANAQDVDVTETDVRVESFITRGKPSTATLKPSGHGLELAPLTHPNDLVAGTDAGFRLLIDGKPASNVKVSVVPGGSRYRDQPGDTTLTTDADGKFNVKWPNPGMYYLEAEVRDDHTSIKQAKNRRAAYAATLEVLPQ</sequence>